<accession>A0AAJ1BFL5</accession>
<gene>
    <name evidence="6" type="ORF">MJ923_05355</name>
</gene>
<keyword evidence="2" id="KW-0863">Zinc-finger</keyword>
<keyword evidence="7" id="KW-1185">Reference proteome</keyword>
<dbReference type="PROSITE" id="PS51128">
    <property type="entry name" value="ZF_DKSA_2"/>
    <property type="match status" value="1"/>
</dbReference>
<keyword evidence="3" id="KW-0862">Zinc</keyword>
<keyword evidence="1" id="KW-0479">Metal-binding</keyword>
<dbReference type="Proteomes" id="UP001297581">
    <property type="component" value="Unassembled WGS sequence"/>
</dbReference>
<dbReference type="GO" id="GO:0008270">
    <property type="term" value="F:zinc ion binding"/>
    <property type="evidence" value="ECO:0007669"/>
    <property type="project" value="UniProtKB-KW"/>
</dbReference>
<dbReference type="AlphaFoldDB" id="A0AAJ1BFL5"/>
<evidence type="ECO:0000313" key="6">
    <source>
        <dbReference type="EMBL" id="MCH4293728.1"/>
    </source>
</evidence>
<feature type="domain" description="Zinc finger DksA/TraR C4-type" evidence="5">
    <location>
        <begin position="72"/>
        <end position="101"/>
    </location>
</feature>
<dbReference type="InterPro" id="IPR000962">
    <property type="entry name" value="Znf_DskA_TraR"/>
</dbReference>
<evidence type="ECO:0000256" key="3">
    <source>
        <dbReference type="ARBA" id="ARBA00022833"/>
    </source>
</evidence>
<comment type="caution">
    <text evidence="6">The sequence shown here is derived from an EMBL/GenBank/DDBJ whole genome shotgun (WGS) entry which is preliminary data.</text>
</comment>
<sequence>MTTQSTRQALLQLEAKLREEIAALPFPEIQKAASGQSLGELIDTLTALHLADEPIYERLTRLDAAQCQLDLGLYGLCADCESEIESERLIADPTEQRCLACDDHFRHEHRLELRLNH</sequence>
<reference evidence="6 7" key="1">
    <citation type="submission" date="2022-02" db="EMBL/GenBank/DDBJ databases">
        <title>The genome sequence of Shewanella sp. 3B26.</title>
        <authorList>
            <person name="Du J."/>
        </authorList>
    </citation>
    <scope>NUCLEOTIDE SEQUENCE [LARGE SCALE GENOMIC DNA]</scope>
    <source>
        <strain evidence="6 7">3B26</strain>
    </source>
</reference>
<evidence type="ECO:0000313" key="7">
    <source>
        <dbReference type="Proteomes" id="UP001297581"/>
    </source>
</evidence>
<dbReference type="EMBL" id="JAKUDL010000001">
    <property type="protein sequence ID" value="MCH4293728.1"/>
    <property type="molecule type" value="Genomic_DNA"/>
</dbReference>
<dbReference type="SUPFAM" id="SSF57716">
    <property type="entry name" value="Glucocorticoid receptor-like (DNA-binding domain)"/>
    <property type="match status" value="1"/>
</dbReference>
<dbReference type="Gene3D" id="1.20.120.910">
    <property type="entry name" value="DksA, coiled-coil domain"/>
    <property type="match status" value="1"/>
</dbReference>
<proteinExistence type="predicted"/>
<organism evidence="6 7">
    <name type="scientific">Shewanella zhuhaiensis</name>
    <dbReference type="NCBI Taxonomy" id="2919576"/>
    <lineage>
        <taxon>Bacteria</taxon>
        <taxon>Pseudomonadati</taxon>
        <taxon>Pseudomonadota</taxon>
        <taxon>Gammaproteobacteria</taxon>
        <taxon>Alteromonadales</taxon>
        <taxon>Shewanellaceae</taxon>
        <taxon>Shewanella</taxon>
    </lineage>
</organism>
<evidence type="ECO:0000256" key="4">
    <source>
        <dbReference type="PROSITE-ProRule" id="PRU00510"/>
    </source>
</evidence>
<evidence type="ECO:0000259" key="5">
    <source>
        <dbReference type="Pfam" id="PF01258"/>
    </source>
</evidence>
<feature type="zinc finger region" description="dksA C4-type" evidence="4">
    <location>
        <begin position="77"/>
        <end position="101"/>
    </location>
</feature>
<evidence type="ECO:0000256" key="2">
    <source>
        <dbReference type="ARBA" id="ARBA00022771"/>
    </source>
</evidence>
<dbReference type="RefSeq" id="WP_240590180.1">
    <property type="nucleotide sequence ID" value="NZ_JAKUDL010000001.1"/>
</dbReference>
<evidence type="ECO:0000256" key="1">
    <source>
        <dbReference type="ARBA" id="ARBA00022723"/>
    </source>
</evidence>
<name>A0AAJ1BFL5_9GAMM</name>
<dbReference type="Pfam" id="PF01258">
    <property type="entry name" value="zf-dskA_traR"/>
    <property type="match status" value="1"/>
</dbReference>
<protein>
    <submittedName>
        <fullName evidence="6">TraR/DksA C4-type zinc finger protein</fullName>
    </submittedName>
</protein>